<dbReference type="GO" id="GO:0012505">
    <property type="term" value="C:endomembrane system"/>
    <property type="evidence" value="ECO:0007669"/>
    <property type="project" value="UniProtKB-SubCell"/>
</dbReference>
<feature type="transmembrane region" description="Helical" evidence="10">
    <location>
        <begin position="192"/>
        <end position="210"/>
    </location>
</feature>
<protein>
    <recommendedName>
        <fullName evidence="9 10">Polyprenol-phosphate-mannose--protein mannosyltransferase</fullName>
        <ecNumber evidence="10">2.4.1.-</ecNumber>
    </recommendedName>
</protein>
<name>A0A3P3VVJ6_9MICO</name>
<comment type="subcellular location">
    <subcellularLocation>
        <location evidence="10">Cell membrane</location>
    </subcellularLocation>
    <subcellularLocation>
        <location evidence="1">Endomembrane system</location>
        <topology evidence="1">Multi-pass membrane protein</topology>
    </subcellularLocation>
</comment>
<evidence type="ECO:0000256" key="7">
    <source>
        <dbReference type="ARBA" id="ARBA00022989"/>
    </source>
</evidence>
<evidence type="ECO:0000256" key="2">
    <source>
        <dbReference type="ARBA" id="ARBA00004922"/>
    </source>
</evidence>
<accession>A0A3P3VVJ6</accession>
<gene>
    <name evidence="14" type="ORF">EG850_08435</name>
</gene>
<feature type="transmembrane region" description="Helical" evidence="10">
    <location>
        <begin position="216"/>
        <end position="234"/>
    </location>
</feature>
<evidence type="ECO:0000313" key="14">
    <source>
        <dbReference type="EMBL" id="RRJ86367.1"/>
    </source>
</evidence>
<dbReference type="Proteomes" id="UP000274391">
    <property type="component" value="Unassembled WGS sequence"/>
</dbReference>
<comment type="caution">
    <text evidence="14">The sequence shown here is derived from an EMBL/GenBank/DDBJ whole genome shotgun (WGS) entry which is preliminary data.</text>
</comment>
<proteinExistence type="inferred from homology"/>
<feature type="domain" description="Protein O-mannosyl-transferase C-terminal four TM" evidence="13">
    <location>
        <begin position="385"/>
        <end position="576"/>
    </location>
</feature>
<feature type="transmembrane region" description="Helical" evidence="10">
    <location>
        <begin position="295"/>
        <end position="313"/>
    </location>
</feature>
<keyword evidence="8 10" id="KW-0472">Membrane</keyword>
<feature type="transmembrane region" description="Helical" evidence="10">
    <location>
        <begin position="534"/>
        <end position="554"/>
    </location>
</feature>
<evidence type="ECO:0000256" key="3">
    <source>
        <dbReference type="ARBA" id="ARBA00007222"/>
    </source>
</evidence>
<keyword evidence="10" id="KW-1003">Cell membrane</keyword>
<dbReference type="GO" id="GO:0004169">
    <property type="term" value="F:dolichyl-phosphate-mannose-protein mannosyltransferase activity"/>
    <property type="evidence" value="ECO:0007669"/>
    <property type="project" value="UniProtKB-UniRule"/>
</dbReference>
<dbReference type="GO" id="GO:0005886">
    <property type="term" value="C:plasma membrane"/>
    <property type="evidence" value="ECO:0007669"/>
    <property type="project" value="UniProtKB-SubCell"/>
</dbReference>
<dbReference type="Pfam" id="PF02366">
    <property type="entry name" value="PMT"/>
    <property type="match status" value="1"/>
</dbReference>
<evidence type="ECO:0000259" key="12">
    <source>
        <dbReference type="Pfam" id="PF02366"/>
    </source>
</evidence>
<dbReference type="PANTHER" id="PTHR10050">
    <property type="entry name" value="DOLICHYL-PHOSPHATE-MANNOSE--PROTEIN MANNOSYLTRANSFERASE"/>
    <property type="match status" value="1"/>
</dbReference>
<sequence>MARASTASRMGARIRAPTMGWMSHASPAVSSAPSGARSGSHRLTPPAGSWADDLWAKLTATPELRRRTEWVIVGIITLIAALLRFVALGHPHRLVFDEVYYVLDGWSLSNEGYEAKYPEDGRDLFAAGTVYAYNPDEPSYVVHPPLGKYLIGWGMHLIGPENAFAWRAAVAFFGTLAVPLLYLVARKLLSNVPLAAIAALFLAIDGHAIVTSRISILDGLLMFFVLLGFLFLLYDREHQRRQLLDWVAKWRARQPASTEDAPPEQPGWGPILWNRPWLLAMAIALGLASSIKWSGAYFLAAFCLATIVIDLFARREAGIRLWFSAATLKQGWASFLISVPAAIAVYLASWTGWLATSGGFYRDWVEGEPATRAWTGALEWVPYSIQNLWHYHSEAFRFHSGLASDHPYNSGPLEWPFLLRPTAFSYEYSKAGEPGCMFNECVTAITSLSNPLIFWLGTIGIVFLAMYVFVNPSWRYGAILTGWFAGWLPWLLTGRTSVYHFYVIAWLPFAFLAAAFALQTIAGSAKDDRRQRTVAVNVCCGFLVAVVLVSLWFLPTWVGIQVPTWYWNSTHWLPGWK</sequence>
<keyword evidence="7 10" id="KW-1133">Transmembrane helix</keyword>
<feature type="transmembrane region" description="Helical" evidence="10">
    <location>
        <begin position="476"/>
        <end position="493"/>
    </location>
</feature>
<feature type="transmembrane region" description="Helical" evidence="10">
    <location>
        <begin position="70"/>
        <end position="87"/>
    </location>
</feature>
<feature type="transmembrane region" description="Helical" evidence="10">
    <location>
        <begin position="272"/>
        <end position="289"/>
    </location>
</feature>
<evidence type="ECO:0000256" key="1">
    <source>
        <dbReference type="ARBA" id="ARBA00004127"/>
    </source>
</evidence>
<dbReference type="AlphaFoldDB" id="A0A3P3VVJ6"/>
<feature type="transmembrane region" description="Helical" evidence="10">
    <location>
        <begin position="333"/>
        <end position="355"/>
    </location>
</feature>
<feature type="compositionally biased region" description="Low complexity" evidence="11">
    <location>
        <begin position="25"/>
        <end position="42"/>
    </location>
</feature>
<dbReference type="UniPathway" id="UPA00378"/>
<evidence type="ECO:0000256" key="8">
    <source>
        <dbReference type="ARBA" id="ARBA00023136"/>
    </source>
</evidence>
<keyword evidence="5 10" id="KW-0808">Transferase</keyword>
<feature type="domain" description="ArnT-like N-terminal" evidence="12">
    <location>
        <begin position="75"/>
        <end position="236"/>
    </location>
</feature>
<evidence type="ECO:0000313" key="15">
    <source>
        <dbReference type="Proteomes" id="UP000274391"/>
    </source>
</evidence>
<evidence type="ECO:0000256" key="9">
    <source>
        <dbReference type="ARBA" id="ARBA00093617"/>
    </source>
</evidence>
<comment type="similarity">
    <text evidence="3 10">Belongs to the glycosyltransferase 39 family.</text>
</comment>
<organism evidence="14 15">
    <name type="scientific">Gulosibacter macacae</name>
    <dbReference type="NCBI Taxonomy" id="2488791"/>
    <lineage>
        <taxon>Bacteria</taxon>
        <taxon>Bacillati</taxon>
        <taxon>Actinomycetota</taxon>
        <taxon>Actinomycetes</taxon>
        <taxon>Micrococcales</taxon>
        <taxon>Microbacteriaceae</taxon>
        <taxon>Gulosibacter</taxon>
    </lineage>
</organism>
<evidence type="ECO:0000256" key="6">
    <source>
        <dbReference type="ARBA" id="ARBA00022692"/>
    </source>
</evidence>
<comment type="function">
    <text evidence="10">Protein O-mannosyltransferase that catalyzes the transfer of a single mannose residue from a polyprenol phospho-mannosyl lipidic donor to the hydroxyl group of selected serine and threonine residues in acceptor proteins.</text>
</comment>
<reference evidence="14 15" key="1">
    <citation type="submission" date="2018-11" db="EMBL/GenBank/DDBJ databases">
        <title>YIM 102482-1 draft genome.</title>
        <authorList>
            <person name="Li G."/>
            <person name="Jiang Y."/>
        </authorList>
    </citation>
    <scope>NUCLEOTIDE SEQUENCE [LARGE SCALE GENOMIC DNA]</scope>
    <source>
        <strain evidence="14 15">YIM 102482-1</strain>
    </source>
</reference>
<dbReference type="Pfam" id="PF16192">
    <property type="entry name" value="PMT_4TMC"/>
    <property type="match status" value="1"/>
</dbReference>
<keyword evidence="15" id="KW-1185">Reference proteome</keyword>
<evidence type="ECO:0000259" key="13">
    <source>
        <dbReference type="Pfam" id="PF16192"/>
    </source>
</evidence>
<comment type="pathway">
    <text evidence="2 10">Protein modification; protein glycosylation.</text>
</comment>
<dbReference type="InterPro" id="IPR003342">
    <property type="entry name" value="ArnT-like_N"/>
</dbReference>
<dbReference type="EMBL" id="RQVS01000009">
    <property type="protein sequence ID" value="RRJ86367.1"/>
    <property type="molecule type" value="Genomic_DNA"/>
</dbReference>
<evidence type="ECO:0000256" key="10">
    <source>
        <dbReference type="RuleBase" id="RU367007"/>
    </source>
</evidence>
<evidence type="ECO:0000256" key="11">
    <source>
        <dbReference type="SAM" id="MobiDB-lite"/>
    </source>
</evidence>
<dbReference type="InterPro" id="IPR032421">
    <property type="entry name" value="PMT_4TMC"/>
</dbReference>
<dbReference type="PANTHER" id="PTHR10050:SF46">
    <property type="entry name" value="PROTEIN O-MANNOSYL-TRANSFERASE 2"/>
    <property type="match status" value="1"/>
</dbReference>
<feature type="transmembrane region" description="Helical" evidence="10">
    <location>
        <begin position="164"/>
        <end position="185"/>
    </location>
</feature>
<dbReference type="EC" id="2.4.1.-" evidence="10"/>
<evidence type="ECO:0000256" key="4">
    <source>
        <dbReference type="ARBA" id="ARBA00022676"/>
    </source>
</evidence>
<feature type="region of interest" description="Disordered" evidence="11">
    <location>
        <begin position="25"/>
        <end position="44"/>
    </location>
</feature>
<keyword evidence="4 10" id="KW-0328">Glycosyltransferase</keyword>
<dbReference type="InterPro" id="IPR027005">
    <property type="entry name" value="PMT-like"/>
</dbReference>
<feature type="transmembrane region" description="Helical" evidence="10">
    <location>
        <begin position="499"/>
        <end position="522"/>
    </location>
</feature>
<keyword evidence="6 10" id="KW-0812">Transmembrane</keyword>
<evidence type="ECO:0000256" key="5">
    <source>
        <dbReference type="ARBA" id="ARBA00022679"/>
    </source>
</evidence>
<feature type="transmembrane region" description="Helical" evidence="10">
    <location>
        <begin position="452"/>
        <end position="469"/>
    </location>
</feature>